<dbReference type="EMBL" id="JBBLXS010000931">
    <property type="protein sequence ID" value="MEK0189081.1"/>
    <property type="molecule type" value="Genomic_DNA"/>
</dbReference>
<gene>
    <name evidence="1" type="ORF">WMG39_30175</name>
</gene>
<proteinExistence type="predicted"/>
<organism evidence="1 2">
    <name type="scientific">Microcoleus anatoxicus PTRS2</name>
    <dbReference type="NCBI Taxonomy" id="2705321"/>
    <lineage>
        <taxon>Bacteria</taxon>
        <taxon>Bacillati</taxon>
        <taxon>Cyanobacteriota</taxon>
        <taxon>Cyanophyceae</taxon>
        <taxon>Oscillatoriophycideae</taxon>
        <taxon>Oscillatoriales</taxon>
        <taxon>Microcoleaceae</taxon>
        <taxon>Microcoleus</taxon>
        <taxon>Microcoleus anatoxicus</taxon>
    </lineage>
</organism>
<comment type="caution">
    <text evidence="1">The sequence shown here is derived from an EMBL/GenBank/DDBJ whole genome shotgun (WGS) entry which is preliminary data.</text>
</comment>
<evidence type="ECO:0000313" key="2">
    <source>
        <dbReference type="Proteomes" id="UP001384579"/>
    </source>
</evidence>
<protein>
    <submittedName>
        <fullName evidence="1">Uncharacterized protein</fullName>
    </submittedName>
</protein>
<dbReference type="RefSeq" id="WP_340521076.1">
    <property type="nucleotide sequence ID" value="NZ_JBBLXS010000931.1"/>
</dbReference>
<keyword evidence="2" id="KW-1185">Reference proteome</keyword>
<evidence type="ECO:0000313" key="1">
    <source>
        <dbReference type="EMBL" id="MEK0189081.1"/>
    </source>
</evidence>
<reference evidence="1 2" key="1">
    <citation type="journal article" date="2020" name="Harmful Algae">
        <title>Molecular and morphological characterization of a novel dihydroanatoxin-a producing Microcoleus species (cyanobacteria) from the Russian River, California, USA.</title>
        <authorList>
            <person name="Conklin K.Y."/>
            <person name="Stancheva R."/>
            <person name="Otten T.G."/>
            <person name="Fadness R."/>
            <person name="Boyer G.L."/>
            <person name="Read B."/>
            <person name="Zhang X."/>
            <person name="Sheath R.G."/>
        </authorList>
    </citation>
    <scope>NUCLEOTIDE SEQUENCE [LARGE SCALE GENOMIC DNA]</scope>
    <source>
        <strain evidence="1 2">PTRS2</strain>
    </source>
</reference>
<sequence>MKTEFFAPCFEAIEANLYIGFSEAKGGEHYFILARDEESEEEAVPNRKNIYAELDDGDWAEDVGVDWVTLSRDRFTVRFGSDTRILAEYDEVAITFSLEGADFERLRQVLHKIMRGYEDRLNLID</sequence>
<accession>A0ABU8YXK7</accession>
<name>A0ABU8YXK7_9CYAN</name>
<dbReference type="Proteomes" id="UP001384579">
    <property type="component" value="Unassembled WGS sequence"/>
</dbReference>